<dbReference type="InterPro" id="IPR011333">
    <property type="entry name" value="SKP1/BTB/POZ_sf"/>
</dbReference>
<dbReference type="KEGG" id="tng:GSTEN00003638G001"/>
<reference evidence="4" key="1">
    <citation type="journal article" date="2004" name="Nature">
        <title>Genome duplication in the teleost fish Tetraodon nigroviridis reveals the early vertebrate proto-karyotype.</title>
        <authorList>
            <person name="Jaillon O."/>
            <person name="Aury J.-M."/>
            <person name="Brunet F."/>
            <person name="Petit J.-L."/>
            <person name="Stange-Thomann N."/>
            <person name="Mauceli E."/>
            <person name="Bouneau L."/>
            <person name="Fischer C."/>
            <person name="Ozouf-Costaz C."/>
            <person name="Bernot A."/>
            <person name="Nicaud S."/>
            <person name="Jaffe D."/>
            <person name="Fisher S."/>
            <person name="Lutfalla G."/>
            <person name="Dossat C."/>
            <person name="Segurens B."/>
            <person name="Dasilva C."/>
            <person name="Salanoubat M."/>
            <person name="Levy M."/>
            <person name="Boudet N."/>
            <person name="Castellano S."/>
            <person name="Anthouard V."/>
            <person name="Jubin C."/>
            <person name="Castelli V."/>
            <person name="Katinka M."/>
            <person name="Vacherie B."/>
            <person name="Biemont C."/>
            <person name="Skalli Z."/>
            <person name="Cattolico L."/>
            <person name="Poulain J."/>
            <person name="De Berardinis V."/>
            <person name="Cruaud C."/>
            <person name="Duprat S."/>
            <person name="Brottier P."/>
            <person name="Coutanceau J.-P."/>
            <person name="Gouzy J."/>
            <person name="Parra G."/>
            <person name="Lardier G."/>
            <person name="Chapple C."/>
            <person name="McKernan K.J."/>
            <person name="McEwan P."/>
            <person name="Bosak S."/>
            <person name="Kellis M."/>
            <person name="Volff J.-N."/>
            <person name="Guigo R."/>
            <person name="Zody M.C."/>
            <person name="Mesirov J."/>
            <person name="Lindblad-Toh K."/>
            <person name="Birren B."/>
            <person name="Nusbaum C."/>
            <person name="Kahn D."/>
            <person name="Robinson-Rechavi M."/>
            <person name="Laudet V."/>
            <person name="Schachter V."/>
            <person name="Quetier F."/>
            <person name="Saurin W."/>
            <person name="Scarpelli C."/>
            <person name="Wincker P."/>
            <person name="Lander E.S."/>
            <person name="Weissenbach J."/>
            <person name="Roest Crollius H."/>
        </authorList>
    </citation>
    <scope>NUCLEOTIDE SEQUENCE [LARGE SCALE GENOMIC DNA]</scope>
</reference>
<gene>
    <name evidence="4" type="ORF">GSTENG00003638001</name>
</gene>
<evidence type="ECO:0000256" key="1">
    <source>
        <dbReference type="ARBA" id="ARBA00022441"/>
    </source>
</evidence>
<dbReference type="Pfam" id="PF00651">
    <property type="entry name" value="BTB"/>
    <property type="match status" value="1"/>
</dbReference>
<dbReference type="Pfam" id="PF07707">
    <property type="entry name" value="BACK"/>
    <property type="match status" value="1"/>
</dbReference>
<evidence type="ECO:0000259" key="3">
    <source>
        <dbReference type="PROSITE" id="PS50097"/>
    </source>
</evidence>
<dbReference type="PIRSF" id="PIRSF037037">
    <property type="entry name" value="Kelch-like_protein_gigaxonin"/>
    <property type="match status" value="1"/>
</dbReference>
<dbReference type="InterPro" id="IPR017096">
    <property type="entry name" value="BTB-kelch_protein"/>
</dbReference>
<dbReference type="PANTHER" id="PTHR45632:SF18">
    <property type="entry name" value="KELCH-LIKE FAMILY MEMBER 43"/>
    <property type="match status" value="1"/>
</dbReference>
<sequence length="533" mass="58613">MAALDIAKLNSLNLPLPPPAVKPGERGLGLGSELTRPQHGSALLEELSKMRQEKFLTDLELACKTKSFDVHKLVISSVSQYFREILAKDPGMKRLELPSLSPLAFPPACTSGTSPPPTACCPSANGARRYILDNFVQFAETPLFTQLTLEQVSAFLRDDSLLLPSEVTAFQLQLAMKWLDFDASRHPHAAELLSHVRFETIPASELVSQIQPVPRMMMDPQCHRLLVDAMNYHLLPFQQNTLQSRRTQVLWRDPREGGATWRHLTQLPAKSFNQCVAVMDGFLYVLGGEDQNDARNQAKHAVSTLSRYDPRFNTWLHLASMRQRRTHFSLAASGGRLYAIGGRNVEGLLATTESYLPSSNTWQMRAPMETPRCCHSNATLPSGNILVTGGYINCAYSRSVACYQVESDTWVDVAPMETPRGWHCSATLGGKVYIVGGSQLGPGGERVDVISVEVFSPESGTWSRAAPLPLGVSTAGLAPMADKMYLLGGWNEAEKRYKAAVQKYDPATDSWSLAEDLPEPTVGVSCCTLTIPP</sequence>
<dbReference type="SUPFAM" id="SSF54695">
    <property type="entry name" value="POZ domain"/>
    <property type="match status" value="1"/>
</dbReference>
<dbReference type="InterPro" id="IPR015915">
    <property type="entry name" value="Kelch-typ_b-propeller"/>
</dbReference>
<dbReference type="Pfam" id="PF01344">
    <property type="entry name" value="Kelch_1"/>
    <property type="match status" value="1"/>
</dbReference>
<keyword evidence="1" id="KW-0880">Kelch repeat</keyword>
<dbReference type="SUPFAM" id="SSF117281">
    <property type="entry name" value="Kelch motif"/>
    <property type="match status" value="1"/>
</dbReference>
<dbReference type="Gene3D" id="3.30.710.10">
    <property type="entry name" value="Potassium Channel Kv1.1, Chain A"/>
    <property type="match status" value="1"/>
</dbReference>
<dbReference type="Gene3D" id="2.120.10.80">
    <property type="entry name" value="Kelch-type beta propeller"/>
    <property type="match status" value="1"/>
</dbReference>
<dbReference type="Gene3D" id="1.25.40.420">
    <property type="match status" value="1"/>
</dbReference>
<dbReference type="InterPro" id="IPR011705">
    <property type="entry name" value="BACK"/>
</dbReference>
<evidence type="ECO:0000313" key="4">
    <source>
        <dbReference type="EMBL" id="CAF89661.1"/>
    </source>
</evidence>
<feature type="domain" description="BTB" evidence="3">
    <location>
        <begin position="57"/>
        <end position="86"/>
    </location>
</feature>
<dbReference type="SMART" id="SM00612">
    <property type="entry name" value="Kelch"/>
    <property type="match status" value="5"/>
</dbReference>
<keyword evidence="2" id="KW-0677">Repeat</keyword>
<feature type="non-terminal residue" evidence="4">
    <location>
        <position position="533"/>
    </location>
</feature>
<name>Q4TBS1_TETNG</name>
<dbReference type="EMBL" id="CAAE01007098">
    <property type="protein sequence ID" value="CAF89661.1"/>
    <property type="molecule type" value="Genomic_DNA"/>
</dbReference>
<reference evidence="4" key="2">
    <citation type="submission" date="2004-02" db="EMBL/GenBank/DDBJ databases">
        <authorList>
            <consortium name="Genoscope"/>
            <consortium name="Whitehead Institute Centre for Genome Research"/>
        </authorList>
    </citation>
    <scope>NUCLEOTIDE SEQUENCE</scope>
</reference>
<dbReference type="GO" id="GO:0005634">
    <property type="term" value="C:nucleus"/>
    <property type="evidence" value="ECO:0007669"/>
    <property type="project" value="TreeGrafter"/>
</dbReference>
<organism evidence="4">
    <name type="scientific">Tetraodon nigroviridis</name>
    <name type="common">Spotted green pufferfish</name>
    <name type="synonym">Chelonodon nigroviridis</name>
    <dbReference type="NCBI Taxonomy" id="99883"/>
    <lineage>
        <taxon>Eukaryota</taxon>
        <taxon>Metazoa</taxon>
        <taxon>Chordata</taxon>
        <taxon>Craniata</taxon>
        <taxon>Vertebrata</taxon>
        <taxon>Euteleostomi</taxon>
        <taxon>Actinopterygii</taxon>
        <taxon>Neopterygii</taxon>
        <taxon>Teleostei</taxon>
        <taxon>Neoteleostei</taxon>
        <taxon>Acanthomorphata</taxon>
        <taxon>Eupercaria</taxon>
        <taxon>Tetraodontiformes</taxon>
        <taxon>Tetradontoidea</taxon>
        <taxon>Tetraodontidae</taxon>
        <taxon>Tetraodon</taxon>
    </lineage>
</organism>
<proteinExistence type="predicted"/>
<dbReference type="Pfam" id="PF24681">
    <property type="entry name" value="Kelch_KLHDC2_KLHL20_DRC7"/>
    <property type="match status" value="1"/>
</dbReference>
<dbReference type="SMART" id="SM00875">
    <property type="entry name" value="BACK"/>
    <property type="match status" value="1"/>
</dbReference>
<dbReference type="InterPro" id="IPR006652">
    <property type="entry name" value="Kelch_1"/>
</dbReference>
<dbReference type="PROSITE" id="PS50097">
    <property type="entry name" value="BTB"/>
    <property type="match status" value="1"/>
</dbReference>
<dbReference type="PANTHER" id="PTHR45632">
    <property type="entry name" value="LD33804P"/>
    <property type="match status" value="1"/>
</dbReference>
<comment type="caution">
    <text evidence="4">The sequence shown here is derived from an EMBL/GenBank/DDBJ whole genome shotgun (WGS) entry which is preliminary data.</text>
</comment>
<accession>Q4TBS1</accession>
<protein>
    <submittedName>
        <fullName evidence="4">(spotted green pufferfish) hypothetical protein</fullName>
    </submittedName>
</protein>
<dbReference type="OrthoDB" id="45365at2759"/>
<dbReference type="AlphaFoldDB" id="Q4TBS1"/>
<dbReference type="InterPro" id="IPR000210">
    <property type="entry name" value="BTB/POZ_dom"/>
</dbReference>
<evidence type="ECO:0000256" key="2">
    <source>
        <dbReference type="ARBA" id="ARBA00022737"/>
    </source>
</evidence>